<gene>
    <name evidence="2" type="ORF">SAMN05877838_0916</name>
</gene>
<dbReference type="AlphaFoldDB" id="A0A286HZI7"/>
<accession>A0A286HZI7</accession>
<dbReference type="RefSeq" id="WP_097105440.1">
    <property type="nucleotide sequence ID" value="NZ_OCPC01000001.1"/>
</dbReference>
<keyword evidence="3" id="KW-1185">Reference proteome</keyword>
<feature type="transmembrane region" description="Helical" evidence="1">
    <location>
        <begin position="60"/>
        <end position="77"/>
    </location>
</feature>
<reference evidence="3" key="1">
    <citation type="submission" date="2017-08" db="EMBL/GenBank/DDBJ databases">
        <authorList>
            <person name="Varghese N."/>
            <person name="Submissions S."/>
        </authorList>
    </citation>
    <scope>NUCLEOTIDE SEQUENCE [LARGE SCALE GENOMIC DNA]</scope>
    <source>
        <strain evidence="3">KCTC 23107</strain>
    </source>
</reference>
<feature type="transmembrane region" description="Helical" evidence="1">
    <location>
        <begin position="12"/>
        <end position="40"/>
    </location>
</feature>
<dbReference type="Proteomes" id="UP000219465">
    <property type="component" value="Unassembled WGS sequence"/>
</dbReference>
<sequence>MENERTQAWVKTAAALVAAFGLVFALAAWPPLAGPVVFAVDLFIWPLDGQQMLAAPETRVFIAISGGLMVGWGVTLWKLAAHLMPVDPAAVRSITMTGLYCWFAVDSLASVMAGVPVNAAANVSFLVLFLVAFGQWRAAHA</sequence>
<feature type="transmembrane region" description="Helical" evidence="1">
    <location>
        <begin position="111"/>
        <end position="133"/>
    </location>
</feature>
<organism evidence="2 3">
    <name type="scientific">Hoeflea halophila</name>
    <dbReference type="NCBI Taxonomy" id="714899"/>
    <lineage>
        <taxon>Bacteria</taxon>
        <taxon>Pseudomonadati</taxon>
        <taxon>Pseudomonadota</taxon>
        <taxon>Alphaproteobacteria</taxon>
        <taxon>Hyphomicrobiales</taxon>
        <taxon>Rhizobiaceae</taxon>
        <taxon>Hoeflea</taxon>
    </lineage>
</organism>
<proteinExistence type="predicted"/>
<keyword evidence="1" id="KW-0472">Membrane</keyword>
<keyword evidence="1" id="KW-0812">Transmembrane</keyword>
<keyword evidence="1" id="KW-1133">Transmembrane helix</keyword>
<feature type="transmembrane region" description="Helical" evidence="1">
    <location>
        <begin position="89"/>
        <end position="105"/>
    </location>
</feature>
<evidence type="ECO:0000256" key="1">
    <source>
        <dbReference type="SAM" id="Phobius"/>
    </source>
</evidence>
<evidence type="ECO:0000313" key="3">
    <source>
        <dbReference type="Proteomes" id="UP000219465"/>
    </source>
</evidence>
<evidence type="ECO:0000313" key="2">
    <source>
        <dbReference type="EMBL" id="SOE13147.1"/>
    </source>
</evidence>
<name>A0A286HZI7_9HYPH</name>
<dbReference type="OrthoDB" id="330925at2"/>
<dbReference type="EMBL" id="OCPC01000001">
    <property type="protein sequence ID" value="SOE13147.1"/>
    <property type="molecule type" value="Genomic_DNA"/>
</dbReference>
<protein>
    <submittedName>
        <fullName evidence="2">Uncharacterized protein</fullName>
    </submittedName>
</protein>